<accession>A0ACC1CAX1</accession>
<reference evidence="2" key="1">
    <citation type="journal article" date="2023" name="G3 (Bethesda)">
        <title>Genome assembly and association tests identify interacting loci associated with vigor, precocity, and sex in interspecific pistachio rootstocks.</title>
        <authorList>
            <person name="Palmer W."/>
            <person name="Jacygrad E."/>
            <person name="Sagayaradj S."/>
            <person name="Cavanaugh K."/>
            <person name="Han R."/>
            <person name="Bertier L."/>
            <person name="Beede B."/>
            <person name="Kafkas S."/>
            <person name="Golino D."/>
            <person name="Preece J."/>
            <person name="Michelmore R."/>
        </authorList>
    </citation>
    <scope>NUCLEOTIDE SEQUENCE [LARGE SCALE GENOMIC DNA]</scope>
</reference>
<proteinExistence type="predicted"/>
<dbReference type="EMBL" id="CM047897">
    <property type="protein sequence ID" value="KAJ0112691.1"/>
    <property type="molecule type" value="Genomic_DNA"/>
</dbReference>
<evidence type="ECO:0000313" key="1">
    <source>
        <dbReference type="EMBL" id="KAJ0112691.1"/>
    </source>
</evidence>
<keyword evidence="2" id="KW-1185">Reference proteome</keyword>
<organism evidence="1 2">
    <name type="scientific">Pistacia atlantica</name>
    <dbReference type="NCBI Taxonomy" id="434234"/>
    <lineage>
        <taxon>Eukaryota</taxon>
        <taxon>Viridiplantae</taxon>
        <taxon>Streptophyta</taxon>
        <taxon>Embryophyta</taxon>
        <taxon>Tracheophyta</taxon>
        <taxon>Spermatophyta</taxon>
        <taxon>Magnoliopsida</taxon>
        <taxon>eudicotyledons</taxon>
        <taxon>Gunneridae</taxon>
        <taxon>Pentapetalae</taxon>
        <taxon>rosids</taxon>
        <taxon>malvids</taxon>
        <taxon>Sapindales</taxon>
        <taxon>Anacardiaceae</taxon>
        <taxon>Pistacia</taxon>
    </lineage>
</organism>
<name>A0ACC1CAX1_9ROSI</name>
<gene>
    <name evidence="1" type="ORF">Patl1_03394</name>
</gene>
<protein>
    <submittedName>
        <fullName evidence="1">Uncharacterized protein</fullName>
    </submittedName>
</protein>
<dbReference type="Proteomes" id="UP001164250">
    <property type="component" value="Chromosome 1"/>
</dbReference>
<comment type="caution">
    <text evidence="1">The sequence shown here is derived from an EMBL/GenBank/DDBJ whole genome shotgun (WGS) entry which is preliminary data.</text>
</comment>
<evidence type="ECO:0000313" key="2">
    <source>
        <dbReference type="Proteomes" id="UP001164250"/>
    </source>
</evidence>
<sequence>MNHHHMRRWSSPEPTTEDKNLEDKVDYIIQLIEGQQSKFSPHESQCMCHAKYKSLYFDSQKQIETLTNENHRLALKLEDALDKIEANEKYARSYSELVEKWKDMFLVANLTKTVENARHEQEAGCEAKPSSSKRKKLDK</sequence>